<keyword evidence="9" id="KW-1185">Reference proteome</keyword>
<dbReference type="Proteomes" id="UP000494040">
    <property type="component" value="Unassembled WGS sequence"/>
</dbReference>
<dbReference type="PANTHER" id="PTHR11610">
    <property type="entry name" value="LIPASE"/>
    <property type="match status" value="1"/>
</dbReference>
<evidence type="ECO:0000256" key="5">
    <source>
        <dbReference type="RuleBase" id="RU004262"/>
    </source>
</evidence>
<evidence type="ECO:0000256" key="2">
    <source>
        <dbReference type="ARBA" id="ARBA00010701"/>
    </source>
</evidence>
<dbReference type="Gene3D" id="3.40.50.1820">
    <property type="entry name" value="alpha/beta hydrolase"/>
    <property type="match status" value="1"/>
</dbReference>
<dbReference type="KEGG" id="clec:106663087"/>
<comment type="similarity">
    <text evidence="2 5">Belongs to the AB hydrolase superfamily. Lipase family.</text>
</comment>
<keyword evidence="6" id="KW-0732">Signal</keyword>
<dbReference type="AlphaFoldDB" id="A0A8I6TC87"/>
<organism evidence="8 9">
    <name type="scientific">Cimex lectularius</name>
    <name type="common">Bed bug</name>
    <name type="synonym">Acanthia lectularia</name>
    <dbReference type="NCBI Taxonomy" id="79782"/>
    <lineage>
        <taxon>Eukaryota</taxon>
        <taxon>Metazoa</taxon>
        <taxon>Ecdysozoa</taxon>
        <taxon>Arthropoda</taxon>
        <taxon>Hexapoda</taxon>
        <taxon>Insecta</taxon>
        <taxon>Pterygota</taxon>
        <taxon>Neoptera</taxon>
        <taxon>Paraneoptera</taxon>
        <taxon>Hemiptera</taxon>
        <taxon>Heteroptera</taxon>
        <taxon>Panheteroptera</taxon>
        <taxon>Cimicomorpha</taxon>
        <taxon>Cimicidae</taxon>
        <taxon>Cimex</taxon>
    </lineage>
</organism>
<dbReference type="GO" id="GO:0004806">
    <property type="term" value="F:triacylglycerol lipase activity"/>
    <property type="evidence" value="ECO:0007669"/>
    <property type="project" value="InterPro"/>
</dbReference>
<dbReference type="SUPFAM" id="SSF53474">
    <property type="entry name" value="alpha/beta-Hydrolases"/>
    <property type="match status" value="1"/>
</dbReference>
<dbReference type="InterPro" id="IPR029058">
    <property type="entry name" value="AB_hydrolase_fold"/>
</dbReference>
<protein>
    <recommendedName>
        <fullName evidence="7">Lipase domain-containing protein</fullName>
    </recommendedName>
</protein>
<dbReference type="Pfam" id="PF00151">
    <property type="entry name" value="Lipase"/>
    <property type="match status" value="1"/>
</dbReference>
<evidence type="ECO:0000256" key="1">
    <source>
        <dbReference type="ARBA" id="ARBA00004613"/>
    </source>
</evidence>
<keyword evidence="4" id="KW-1015">Disulfide bond</keyword>
<name>A0A8I6TC87_CIMLE</name>
<dbReference type="GO" id="GO:0016042">
    <property type="term" value="P:lipid catabolic process"/>
    <property type="evidence" value="ECO:0007669"/>
    <property type="project" value="TreeGrafter"/>
</dbReference>
<dbReference type="EnsemblMetazoa" id="XM_014387654.2">
    <property type="protein sequence ID" value="XP_014243140.1"/>
    <property type="gene ID" value="LOC106663087"/>
</dbReference>
<evidence type="ECO:0000256" key="6">
    <source>
        <dbReference type="SAM" id="SignalP"/>
    </source>
</evidence>
<feature type="domain" description="Lipase" evidence="7">
    <location>
        <begin position="41"/>
        <end position="285"/>
    </location>
</feature>
<reference evidence="8" key="1">
    <citation type="submission" date="2022-01" db="UniProtKB">
        <authorList>
            <consortium name="EnsemblMetazoa"/>
        </authorList>
    </citation>
    <scope>IDENTIFICATION</scope>
</reference>
<feature type="chain" id="PRO_5035248666" description="Lipase domain-containing protein" evidence="6">
    <location>
        <begin position="20"/>
        <end position="359"/>
    </location>
</feature>
<dbReference type="PRINTS" id="PR00823">
    <property type="entry name" value="PANCLIPASE"/>
</dbReference>
<dbReference type="InterPro" id="IPR013818">
    <property type="entry name" value="Lipase"/>
</dbReference>
<accession>A0A8I6TC87</accession>
<sequence length="359" mass="40144">MLLLFFVAWFAFWADGKEGEVCYTGIHCIQLNRTLGYFNPVPNSPEQIDVKIYFTNRRNSRMELPSEKGLSVMPMDVAGHYTFIVHGFLSSANESWVRRMEEALIEHEETNVFSVDWSKGSRPGYFQAAANTKTVAGVVVRFLLERMEKGLTEPSKVHLIGQSLGAHLVSYIADKINGIAYITALDPAEPGFTADSPETRLDPGDALYVEVIHTNTARVLPSLSFGHNEPLGDVDFYVNGGSKQPACDAADKSLSDYFSSKLNSLIQSIGCHHMKAQEYYMEALNCTMYGLMWDLNNPDPPDGRCTLYNCQRVGPSGTLLPARGVFYVRTDTKRPYCATYFKPTNDFEAFLDDVSTNFI</sequence>
<evidence type="ECO:0000256" key="3">
    <source>
        <dbReference type="ARBA" id="ARBA00022525"/>
    </source>
</evidence>
<dbReference type="InterPro" id="IPR002331">
    <property type="entry name" value="Lipase_panc"/>
</dbReference>
<dbReference type="OMA" id="ESIFRNC"/>
<evidence type="ECO:0000256" key="4">
    <source>
        <dbReference type="ARBA" id="ARBA00023157"/>
    </source>
</evidence>
<proteinExistence type="inferred from homology"/>
<dbReference type="PANTHER" id="PTHR11610:SF173">
    <property type="entry name" value="LIPASE DOMAIN-CONTAINING PROTEIN-RELATED"/>
    <property type="match status" value="1"/>
</dbReference>
<feature type="signal peptide" evidence="6">
    <location>
        <begin position="1"/>
        <end position="19"/>
    </location>
</feature>
<evidence type="ECO:0000313" key="9">
    <source>
        <dbReference type="Proteomes" id="UP000494040"/>
    </source>
</evidence>
<gene>
    <name evidence="8" type="primary">106663087</name>
</gene>
<dbReference type="InterPro" id="IPR000734">
    <property type="entry name" value="TAG_lipase"/>
</dbReference>
<dbReference type="PRINTS" id="PR00821">
    <property type="entry name" value="TAGLIPASE"/>
</dbReference>
<dbReference type="GO" id="GO:0005615">
    <property type="term" value="C:extracellular space"/>
    <property type="evidence" value="ECO:0007669"/>
    <property type="project" value="TreeGrafter"/>
</dbReference>
<evidence type="ECO:0000313" key="8">
    <source>
        <dbReference type="EnsemblMetazoa" id="XP_014243140.1"/>
    </source>
</evidence>
<comment type="subcellular location">
    <subcellularLocation>
        <location evidence="1">Secreted</location>
    </subcellularLocation>
</comment>
<evidence type="ECO:0000259" key="7">
    <source>
        <dbReference type="Pfam" id="PF00151"/>
    </source>
</evidence>
<dbReference type="OrthoDB" id="199913at2759"/>
<keyword evidence="3" id="KW-0964">Secreted</keyword>